<comment type="caution">
    <text evidence="2">The sequence shown here is derived from an EMBL/GenBank/DDBJ whole genome shotgun (WGS) entry which is preliminary data.</text>
</comment>
<dbReference type="Pfam" id="PF14223">
    <property type="entry name" value="Retrotran_gag_2"/>
    <property type="match status" value="1"/>
</dbReference>
<dbReference type="EMBL" id="BQNB010015747">
    <property type="protein sequence ID" value="GJT43647.1"/>
    <property type="molecule type" value="Genomic_DNA"/>
</dbReference>
<reference evidence="2" key="2">
    <citation type="submission" date="2022-01" db="EMBL/GenBank/DDBJ databases">
        <authorList>
            <person name="Yamashiro T."/>
            <person name="Shiraishi A."/>
            <person name="Satake H."/>
            <person name="Nakayama K."/>
        </authorList>
    </citation>
    <scope>NUCLEOTIDE SEQUENCE</scope>
</reference>
<dbReference type="Gene3D" id="2.40.70.10">
    <property type="entry name" value="Acid Proteases"/>
    <property type="match status" value="1"/>
</dbReference>
<dbReference type="PANTHER" id="PTHR33067">
    <property type="entry name" value="RNA-DIRECTED DNA POLYMERASE-RELATED"/>
    <property type="match status" value="1"/>
</dbReference>
<evidence type="ECO:0000256" key="1">
    <source>
        <dbReference type="SAM" id="MobiDB-lite"/>
    </source>
</evidence>
<protein>
    <submittedName>
        <fullName evidence="2">Ribonuclease H-like domain-containing protein</fullName>
    </submittedName>
</protein>
<dbReference type="PANTHER" id="PTHR33067:SF9">
    <property type="entry name" value="RNA-DIRECTED DNA POLYMERASE"/>
    <property type="match status" value="1"/>
</dbReference>
<feature type="region of interest" description="Disordered" evidence="1">
    <location>
        <begin position="1"/>
        <end position="28"/>
    </location>
</feature>
<reference evidence="2" key="1">
    <citation type="journal article" date="2022" name="Int. J. Mol. Sci.">
        <title>Draft Genome of Tanacetum Coccineum: Genomic Comparison of Closely Related Tanacetum-Family Plants.</title>
        <authorList>
            <person name="Yamashiro T."/>
            <person name="Shiraishi A."/>
            <person name="Nakayama K."/>
            <person name="Satake H."/>
        </authorList>
    </citation>
    <scope>NUCLEOTIDE SEQUENCE</scope>
</reference>
<dbReference type="InterPro" id="IPR021109">
    <property type="entry name" value="Peptidase_aspartic_dom_sf"/>
</dbReference>
<keyword evidence="3" id="KW-1185">Reference proteome</keyword>
<gene>
    <name evidence="2" type="ORF">Tco_0952362</name>
</gene>
<accession>A0ABQ5DWU3</accession>
<evidence type="ECO:0000313" key="3">
    <source>
        <dbReference type="Proteomes" id="UP001151760"/>
    </source>
</evidence>
<sequence>MAGSQDDIPPPPLPSPSQTSTQQTPHTVSTIKLPILKKGEYDIWAMKMEHYLAHTDYPIWEVIQNGNGHVSITTDTQGQIKVLPPRTAEEILARERERKARTTLLMSLPEDHLVKFHKMTDAKEMWDAIKSRFGGNDESKKMQKYIPKQQFEGLSLPSAWSQVSLIMRTNPGVDSLSFDDLYNNLRVFESDIKGSTASSSSTQNVAFVSENTSSTNDVSTAYGFSNSSGSHDLYENEKVLQKDNNMDSSMGKICLGKDVIEISSGRNKGSGDWDLPECKDTEGSGGKKELEALILLHSANAIVNFEEGTITIQPDFDPFLLSSNEEGNPNLDDLETLIDFDFDEVPQTKTDLPPMEYKMGKGSRNKKKVMENIMYFNMVAGHLNSNGNTFNPERKLKRALAHNISMRYEILEEVRPVIETLAYNDKYRKLLDEIWADKVRLDGMIKPEEEKAMAKMKGHMLKEKKDPGAFIFPIRLEGRINENALADIGSDTNAMPYRIYEQLGRDDIMKEDRNIIMINYTEAEVTGRLVNVLCQVGFTTLSAKFLILEIHVDRDAPIVVGHGFLDTIGGNIDIPNRIFTTFDGHTRQTFRAAKFEKSELYSVVISLELRPDVLRGVSASFDEDLYERMGIMEIRQEAIERMEYRHAYHWDRYQGVFEHMEGVYSVLLQGAYNPPGYAQPQYDQCFQ</sequence>
<organism evidence="2 3">
    <name type="scientific">Tanacetum coccineum</name>
    <dbReference type="NCBI Taxonomy" id="301880"/>
    <lineage>
        <taxon>Eukaryota</taxon>
        <taxon>Viridiplantae</taxon>
        <taxon>Streptophyta</taxon>
        <taxon>Embryophyta</taxon>
        <taxon>Tracheophyta</taxon>
        <taxon>Spermatophyta</taxon>
        <taxon>Magnoliopsida</taxon>
        <taxon>eudicotyledons</taxon>
        <taxon>Gunneridae</taxon>
        <taxon>Pentapetalae</taxon>
        <taxon>asterids</taxon>
        <taxon>campanulids</taxon>
        <taxon>Asterales</taxon>
        <taxon>Asteraceae</taxon>
        <taxon>Asteroideae</taxon>
        <taxon>Anthemideae</taxon>
        <taxon>Anthemidinae</taxon>
        <taxon>Tanacetum</taxon>
    </lineage>
</organism>
<evidence type="ECO:0000313" key="2">
    <source>
        <dbReference type="EMBL" id="GJT43647.1"/>
    </source>
</evidence>
<proteinExistence type="predicted"/>
<feature type="compositionally biased region" description="Low complexity" evidence="1">
    <location>
        <begin position="16"/>
        <end position="25"/>
    </location>
</feature>
<name>A0ABQ5DWU3_9ASTR</name>
<dbReference type="Proteomes" id="UP001151760">
    <property type="component" value="Unassembled WGS sequence"/>
</dbReference>
<dbReference type="CDD" id="cd00303">
    <property type="entry name" value="retropepsin_like"/>
    <property type="match status" value="1"/>
</dbReference>